<dbReference type="EMBL" id="BMVX01000001">
    <property type="protein sequence ID" value="GGZ47961.1"/>
    <property type="molecule type" value="Genomic_DNA"/>
</dbReference>
<gene>
    <name evidence="2" type="ORF">GCM10010371_04150</name>
</gene>
<proteinExistence type="predicted"/>
<sequence>MPWRPATAVRVEGRRVHDTASPASADGRRRAGAALRTLAGRWWSGQGRVDGRASAGARRVTPWGGG</sequence>
<evidence type="ECO:0000313" key="2">
    <source>
        <dbReference type="EMBL" id="GGZ47961.1"/>
    </source>
</evidence>
<protein>
    <submittedName>
        <fullName evidence="2">Uncharacterized protein</fullName>
    </submittedName>
</protein>
<evidence type="ECO:0000256" key="1">
    <source>
        <dbReference type="SAM" id="MobiDB-lite"/>
    </source>
</evidence>
<organism evidence="2 3">
    <name type="scientific">Streptomyces subrutilus</name>
    <dbReference type="NCBI Taxonomy" id="36818"/>
    <lineage>
        <taxon>Bacteria</taxon>
        <taxon>Bacillati</taxon>
        <taxon>Actinomycetota</taxon>
        <taxon>Actinomycetes</taxon>
        <taxon>Kitasatosporales</taxon>
        <taxon>Streptomycetaceae</taxon>
        <taxon>Streptomyces</taxon>
    </lineage>
</organism>
<comment type="caution">
    <text evidence="2">The sequence shown here is derived from an EMBL/GenBank/DDBJ whole genome shotgun (WGS) entry which is preliminary data.</text>
</comment>
<evidence type="ECO:0000313" key="3">
    <source>
        <dbReference type="Proteomes" id="UP000634660"/>
    </source>
</evidence>
<feature type="region of interest" description="Disordered" evidence="1">
    <location>
        <begin position="1"/>
        <end position="30"/>
    </location>
</feature>
<accession>A0A918QIJ8</accession>
<reference evidence="2" key="1">
    <citation type="journal article" date="2014" name="Int. J. Syst. Evol. Microbiol.">
        <title>Complete genome sequence of Corynebacterium casei LMG S-19264T (=DSM 44701T), isolated from a smear-ripened cheese.</title>
        <authorList>
            <consortium name="US DOE Joint Genome Institute (JGI-PGF)"/>
            <person name="Walter F."/>
            <person name="Albersmeier A."/>
            <person name="Kalinowski J."/>
            <person name="Ruckert C."/>
        </authorList>
    </citation>
    <scope>NUCLEOTIDE SEQUENCE</scope>
    <source>
        <strain evidence="2">JCM 4834</strain>
    </source>
</reference>
<name>A0A918QIJ8_9ACTN</name>
<dbReference type="AlphaFoldDB" id="A0A918QIJ8"/>
<dbReference type="Proteomes" id="UP000634660">
    <property type="component" value="Unassembled WGS sequence"/>
</dbReference>
<reference evidence="2" key="2">
    <citation type="submission" date="2020-09" db="EMBL/GenBank/DDBJ databases">
        <authorList>
            <person name="Sun Q."/>
            <person name="Ohkuma M."/>
        </authorList>
    </citation>
    <scope>NUCLEOTIDE SEQUENCE</scope>
    <source>
        <strain evidence="2">JCM 4834</strain>
    </source>
</reference>